<sequence length="437" mass="47769">MAVAAAPPASGDTEWSRLHPLSPVVRAGSAVAVLVLFSTQFDTGRRRSGFPWESFALLGLAIVAGVVSWLVTRWRVHGGDLQITTGLIRRQSIRVPLSRIQAIDVISPVVARVLGLAEVRVVVAGRGTGRTRLAYLGGAEAQRVRAMLLALAHGLASETPEPPAQPLLRIDNARVVFATVLTAPVSVLLAIAVLAGVLSFLLPHGAATASVAIPAVVGVVPEVFRRFNAVYDFQLAEAADGLRLSRGLLQTRTETIPFGRIQAVRWVEPLLWRGFGWVRLEVDVARQRGSAQREEGSSQLSRTLLPVGSREHAAWLLQRVLPGAAPVPPPGTRPPRRAAVRAPLSYHWLAFWDDRTRYALARTGRIRRQVVVVPLEKVQSVRLRQGPVERWLRLATVHIDTAGRGWQARAVCRDASDADALLWRLTDLAREARRRLP</sequence>
<dbReference type="RefSeq" id="WP_337312954.1">
    <property type="nucleotide sequence ID" value="NZ_JAEKNS010000129.1"/>
</dbReference>
<dbReference type="InterPro" id="IPR014529">
    <property type="entry name" value="UCP026631"/>
</dbReference>
<feature type="domain" description="YdbS-like PH" evidence="2">
    <location>
        <begin position="361"/>
        <end position="421"/>
    </location>
</feature>
<name>A0A2W5Z470_9BACT</name>
<dbReference type="PANTHER" id="PTHR34473">
    <property type="entry name" value="UPF0699 TRANSMEMBRANE PROTEIN YDBS"/>
    <property type="match status" value="1"/>
</dbReference>
<dbReference type="AlphaFoldDB" id="A0A2W5Z470"/>
<dbReference type="InterPro" id="IPR005182">
    <property type="entry name" value="YdbS-like_PH"/>
</dbReference>
<comment type="caution">
    <text evidence="3">The sequence shown here is derived from an EMBL/GenBank/DDBJ whole genome shotgun (WGS) entry which is preliminary data.</text>
</comment>
<dbReference type="PANTHER" id="PTHR34473:SF2">
    <property type="entry name" value="UPF0699 TRANSMEMBRANE PROTEIN YDBT"/>
    <property type="match status" value="1"/>
</dbReference>
<dbReference type="Pfam" id="PF03703">
    <property type="entry name" value="bPH_2"/>
    <property type="match status" value="3"/>
</dbReference>
<keyword evidence="1" id="KW-0812">Transmembrane</keyword>
<feature type="domain" description="YdbS-like PH" evidence="2">
    <location>
        <begin position="69"/>
        <end position="146"/>
    </location>
</feature>
<protein>
    <recommendedName>
        <fullName evidence="2">YdbS-like PH domain-containing protein</fullName>
    </recommendedName>
</protein>
<gene>
    <name evidence="3" type="ORF">DLM65_09200</name>
</gene>
<proteinExistence type="predicted"/>
<feature type="transmembrane region" description="Helical" evidence="1">
    <location>
        <begin position="50"/>
        <end position="71"/>
    </location>
</feature>
<keyword evidence="1" id="KW-0472">Membrane</keyword>
<organism evidence="3 4">
    <name type="scientific">Candidatus Aeolococcus gillhamiae</name>
    <dbReference type="NCBI Taxonomy" id="3127015"/>
    <lineage>
        <taxon>Bacteria</taxon>
        <taxon>Bacillati</taxon>
        <taxon>Candidatus Dormiibacterota</taxon>
        <taxon>Candidatus Dormibacteria</taxon>
        <taxon>Candidatus Aeolococcales</taxon>
        <taxon>Candidatus Aeolococcaceae</taxon>
        <taxon>Candidatus Aeolococcus</taxon>
    </lineage>
</organism>
<feature type="transmembrane region" description="Helical" evidence="1">
    <location>
        <begin position="175"/>
        <end position="202"/>
    </location>
</feature>
<evidence type="ECO:0000313" key="3">
    <source>
        <dbReference type="EMBL" id="PZR80082.1"/>
    </source>
</evidence>
<feature type="domain" description="YdbS-like PH" evidence="2">
    <location>
        <begin position="239"/>
        <end position="288"/>
    </location>
</feature>
<evidence type="ECO:0000259" key="2">
    <source>
        <dbReference type="Pfam" id="PF03703"/>
    </source>
</evidence>
<accession>A0A2W5Z470</accession>
<keyword evidence="1" id="KW-1133">Transmembrane helix</keyword>
<dbReference type="EMBL" id="QHBU01000174">
    <property type="protein sequence ID" value="PZR80082.1"/>
    <property type="molecule type" value="Genomic_DNA"/>
</dbReference>
<evidence type="ECO:0000256" key="1">
    <source>
        <dbReference type="SAM" id="Phobius"/>
    </source>
</evidence>
<dbReference type="Proteomes" id="UP000248724">
    <property type="component" value="Unassembled WGS sequence"/>
</dbReference>
<evidence type="ECO:0000313" key="4">
    <source>
        <dbReference type="Proteomes" id="UP000248724"/>
    </source>
</evidence>
<reference evidence="3 4" key="1">
    <citation type="journal article" date="2017" name="Nature">
        <title>Atmospheric trace gases support primary production in Antarctic desert surface soil.</title>
        <authorList>
            <person name="Ji M."/>
            <person name="Greening C."/>
            <person name="Vanwonterghem I."/>
            <person name="Carere C.R."/>
            <person name="Bay S.K."/>
            <person name="Steen J.A."/>
            <person name="Montgomery K."/>
            <person name="Lines T."/>
            <person name="Beardall J."/>
            <person name="van Dorst J."/>
            <person name="Snape I."/>
            <person name="Stott M.B."/>
            <person name="Hugenholtz P."/>
            <person name="Ferrari B.C."/>
        </authorList>
    </citation>
    <scope>NUCLEOTIDE SEQUENCE [LARGE SCALE GENOMIC DNA]</scope>
    <source>
        <strain evidence="3">RRmetagenome_bin12</strain>
    </source>
</reference>
<dbReference type="PIRSF" id="PIRSF026631">
    <property type="entry name" value="UCP026631"/>
    <property type="match status" value="1"/>
</dbReference>